<comment type="catalytic activity">
    <reaction evidence="11">
        <text>L-threonyl-[protein] + ATP = O-phospho-L-threonyl-[protein] + ADP + H(+)</text>
        <dbReference type="Rhea" id="RHEA:46608"/>
        <dbReference type="Rhea" id="RHEA-COMP:11060"/>
        <dbReference type="Rhea" id="RHEA-COMP:11605"/>
        <dbReference type="ChEBI" id="CHEBI:15378"/>
        <dbReference type="ChEBI" id="CHEBI:30013"/>
        <dbReference type="ChEBI" id="CHEBI:30616"/>
        <dbReference type="ChEBI" id="CHEBI:61977"/>
        <dbReference type="ChEBI" id="CHEBI:456216"/>
        <dbReference type="EC" id="2.7.12.1"/>
    </reaction>
</comment>
<dbReference type="STRING" id="796925.A0A137PIJ6"/>
<feature type="compositionally biased region" description="Polar residues" evidence="14">
    <location>
        <begin position="222"/>
        <end position="232"/>
    </location>
</feature>
<dbReference type="Proteomes" id="UP000070444">
    <property type="component" value="Unassembled WGS sequence"/>
</dbReference>
<evidence type="ECO:0000256" key="2">
    <source>
        <dbReference type="ARBA" id="ARBA00008867"/>
    </source>
</evidence>
<dbReference type="EMBL" id="KQ964420">
    <property type="protein sequence ID" value="KXN74826.1"/>
    <property type="molecule type" value="Genomic_DNA"/>
</dbReference>
<protein>
    <recommendedName>
        <fullName evidence="3">dual-specificity kinase</fullName>
        <ecNumber evidence="3">2.7.12.1</ecNumber>
    </recommendedName>
</protein>
<dbReference type="Pfam" id="PF00069">
    <property type="entry name" value="Pkinase"/>
    <property type="match status" value="1"/>
</dbReference>
<keyword evidence="9" id="KW-0539">Nucleus</keyword>
<dbReference type="AlphaFoldDB" id="A0A137PIJ6"/>
<dbReference type="GO" id="GO:0005524">
    <property type="term" value="F:ATP binding"/>
    <property type="evidence" value="ECO:0007669"/>
    <property type="project" value="UniProtKB-UniRule"/>
</dbReference>
<evidence type="ECO:0000256" key="6">
    <source>
        <dbReference type="ARBA" id="ARBA00022741"/>
    </source>
</evidence>
<evidence type="ECO:0000256" key="11">
    <source>
        <dbReference type="ARBA" id="ARBA00049308"/>
    </source>
</evidence>
<feature type="binding site" evidence="13">
    <location>
        <position position="431"/>
    </location>
    <ligand>
        <name>ATP</name>
        <dbReference type="ChEBI" id="CHEBI:30616"/>
    </ligand>
</feature>
<feature type="compositionally biased region" description="Polar residues" evidence="14">
    <location>
        <begin position="202"/>
        <end position="212"/>
    </location>
</feature>
<feature type="compositionally biased region" description="Polar residues" evidence="14">
    <location>
        <begin position="184"/>
        <end position="195"/>
    </location>
</feature>
<sequence length="707" mass="77966">MRTTNSIQIPKPATINSSVKPSPGTTKHPISKLQSLSSVQINSQKPSMAKPSSPKLSYVSSKPSTLSGLQKPSTSSINSLNRAGSMASKMSSSYTSSTLTHNPRITQNSYGSTSRLTIQQQRASKPGVTSSTQSSTIKASLRDKPKTPTNSSIPGYSTGSSYTGKGRSNTIHSSFQTPGGLKSKTYTSISLQKGNITPPPTNSKVTPGTNPSLRPLPLPGLNSKTSNVSVTPSKPIITTGRSIHPATVKAKLTPINTSMLSSSPGMSSAGLPISKSLSLSSKTTNSTTKSLLDLSSSPINRHANFSASRMHRDGSMDGAYRPDLPSLNGEPRRPLTPSQVLQNFKQFLSPYEWREIYSYSEIWTFGIKYPRTHIKEDSEISAFIDSSGNFCVFPGSHVAYRYEIVDSLGKGSFGTVMKCFDHKMGIEVAIKAIRSAPKFVQQAKVEIDILHRINSWDPENTHHAIRMLDTFTFRGHKMIVFELLNMNLYDFIKFNDFQGFNENIVRKVTYQVLKCLALLASHNVIHCDLKPENVMINPATTAIKVIDFGSSCFADQRVFTYIQSRFYRSPEIILEMPYGPAIDMWSLGCIVAELHSGYPIFPGSGENEQLERIMEYLGAPPLSMIMKSRRRVLFFDSNNQPRFSSYSHGKQRGPASSRNLANFLGTKDPDFLDFVSRCLDLDPATRMTPDEALQHPWIQVSRPGVRF</sequence>
<evidence type="ECO:0000256" key="12">
    <source>
        <dbReference type="ARBA" id="ARBA00051680"/>
    </source>
</evidence>
<dbReference type="SUPFAM" id="SSF56112">
    <property type="entry name" value="Protein kinase-like (PK-like)"/>
    <property type="match status" value="1"/>
</dbReference>
<dbReference type="GO" id="GO:0005856">
    <property type="term" value="C:cytoskeleton"/>
    <property type="evidence" value="ECO:0007669"/>
    <property type="project" value="TreeGrafter"/>
</dbReference>
<evidence type="ECO:0000256" key="1">
    <source>
        <dbReference type="ARBA" id="ARBA00004123"/>
    </source>
</evidence>
<keyword evidence="5" id="KW-0808">Transferase</keyword>
<keyword evidence="7 16" id="KW-0418">Kinase</keyword>
<feature type="compositionally biased region" description="Low complexity" evidence="14">
    <location>
        <begin position="151"/>
        <end position="168"/>
    </location>
</feature>
<dbReference type="InterPro" id="IPR042521">
    <property type="entry name" value="DYRK"/>
</dbReference>
<keyword evidence="6 13" id="KW-0547">Nucleotide-binding</keyword>
<evidence type="ECO:0000256" key="5">
    <source>
        <dbReference type="ARBA" id="ARBA00022679"/>
    </source>
</evidence>
<dbReference type="PROSITE" id="PS50011">
    <property type="entry name" value="PROTEIN_KINASE_DOM"/>
    <property type="match status" value="1"/>
</dbReference>
<dbReference type="PANTHER" id="PTHR24058:SF22">
    <property type="entry name" value="DUAL SPECIFICITY TYROSINE-PHOSPHORYLATION-REGULATED KINASE 4"/>
    <property type="match status" value="1"/>
</dbReference>
<keyword evidence="4" id="KW-0723">Serine/threonine-protein kinase</keyword>
<dbReference type="Gene3D" id="3.30.10.30">
    <property type="entry name" value="DYRK"/>
    <property type="match status" value="1"/>
</dbReference>
<evidence type="ECO:0000256" key="8">
    <source>
        <dbReference type="ARBA" id="ARBA00022840"/>
    </source>
</evidence>
<comment type="similarity">
    <text evidence="2">Belongs to the protein kinase superfamily. CMGC Ser/Thr protein kinase family. MNB/DYRK subfamily.</text>
</comment>
<dbReference type="GO" id="GO:0005634">
    <property type="term" value="C:nucleus"/>
    <property type="evidence" value="ECO:0007669"/>
    <property type="project" value="UniProtKB-SubCell"/>
</dbReference>
<dbReference type="GO" id="GO:0005737">
    <property type="term" value="C:cytoplasm"/>
    <property type="evidence" value="ECO:0007669"/>
    <property type="project" value="TreeGrafter"/>
</dbReference>
<evidence type="ECO:0000256" key="7">
    <source>
        <dbReference type="ARBA" id="ARBA00022777"/>
    </source>
</evidence>
<dbReference type="PROSITE" id="PS00108">
    <property type="entry name" value="PROTEIN_KINASE_ST"/>
    <property type="match status" value="1"/>
</dbReference>
<evidence type="ECO:0000313" key="16">
    <source>
        <dbReference type="EMBL" id="KXN74826.1"/>
    </source>
</evidence>
<dbReference type="GO" id="GO:0004712">
    <property type="term" value="F:protein serine/threonine/tyrosine kinase activity"/>
    <property type="evidence" value="ECO:0007669"/>
    <property type="project" value="UniProtKB-EC"/>
</dbReference>
<feature type="domain" description="Protein kinase" evidence="15">
    <location>
        <begin position="402"/>
        <end position="698"/>
    </location>
</feature>
<dbReference type="SMART" id="SM00220">
    <property type="entry name" value="S_TKc"/>
    <property type="match status" value="1"/>
</dbReference>
<comment type="subcellular location">
    <subcellularLocation>
        <location evidence="1">Nucleus</location>
    </subcellularLocation>
</comment>
<evidence type="ECO:0000256" key="13">
    <source>
        <dbReference type="PROSITE-ProRule" id="PRU10141"/>
    </source>
</evidence>
<dbReference type="Gene3D" id="1.10.510.10">
    <property type="entry name" value="Transferase(Phosphotransferase) domain 1"/>
    <property type="match status" value="1"/>
</dbReference>
<comment type="catalytic activity">
    <reaction evidence="12">
        <text>L-tyrosyl-[protein] + ATP = O-phospho-L-tyrosyl-[protein] + ADP + H(+)</text>
        <dbReference type="Rhea" id="RHEA:10596"/>
        <dbReference type="Rhea" id="RHEA-COMP:10136"/>
        <dbReference type="Rhea" id="RHEA-COMP:20101"/>
        <dbReference type="ChEBI" id="CHEBI:15378"/>
        <dbReference type="ChEBI" id="CHEBI:30616"/>
        <dbReference type="ChEBI" id="CHEBI:46858"/>
        <dbReference type="ChEBI" id="CHEBI:61978"/>
        <dbReference type="ChEBI" id="CHEBI:456216"/>
        <dbReference type="EC" id="2.7.12.1"/>
    </reaction>
</comment>
<gene>
    <name evidence="16" type="ORF">CONCODRAFT_127571</name>
</gene>
<evidence type="ECO:0000256" key="10">
    <source>
        <dbReference type="ARBA" id="ARBA00049003"/>
    </source>
</evidence>
<feature type="compositionally biased region" description="Polar residues" evidence="14">
    <location>
        <begin position="32"/>
        <end position="46"/>
    </location>
</feature>
<dbReference type="InterPro" id="IPR011009">
    <property type="entry name" value="Kinase-like_dom_sf"/>
</dbReference>
<reference evidence="16 17" key="1">
    <citation type="journal article" date="2015" name="Genome Biol. Evol.">
        <title>Phylogenomic analyses indicate that early fungi evolved digesting cell walls of algal ancestors of land plants.</title>
        <authorList>
            <person name="Chang Y."/>
            <person name="Wang S."/>
            <person name="Sekimoto S."/>
            <person name="Aerts A.L."/>
            <person name="Choi C."/>
            <person name="Clum A."/>
            <person name="LaButti K.M."/>
            <person name="Lindquist E.A."/>
            <person name="Yee Ngan C."/>
            <person name="Ohm R.A."/>
            <person name="Salamov A.A."/>
            <person name="Grigoriev I.V."/>
            <person name="Spatafora J.W."/>
            <person name="Berbee M.L."/>
        </authorList>
    </citation>
    <scope>NUCLEOTIDE SEQUENCE [LARGE SCALE GENOMIC DNA]</scope>
    <source>
        <strain evidence="16 17">NRRL 28638</strain>
    </source>
</reference>
<name>A0A137PIJ6_CONC2</name>
<dbReference type="PROSITE" id="PS00107">
    <property type="entry name" value="PROTEIN_KINASE_ATP"/>
    <property type="match status" value="1"/>
</dbReference>
<comment type="catalytic activity">
    <reaction evidence="10">
        <text>L-seryl-[protein] + ATP = O-phospho-L-seryl-[protein] + ADP + H(+)</text>
        <dbReference type="Rhea" id="RHEA:17989"/>
        <dbReference type="Rhea" id="RHEA-COMP:9863"/>
        <dbReference type="Rhea" id="RHEA-COMP:11604"/>
        <dbReference type="ChEBI" id="CHEBI:15378"/>
        <dbReference type="ChEBI" id="CHEBI:29999"/>
        <dbReference type="ChEBI" id="CHEBI:30616"/>
        <dbReference type="ChEBI" id="CHEBI:83421"/>
        <dbReference type="ChEBI" id="CHEBI:456216"/>
        <dbReference type="EC" id="2.7.12.1"/>
    </reaction>
</comment>
<dbReference type="InterPro" id="IPR017441">
    <property type="entry name" value="Protein_kinase_ATP_BS"/>
</dbReference>
<proteinExistence type="inferred from homology"/>
<organism evidence="16 17">
    <name type="scientific">Conidiobolus coronatus (strain ATCC 28846 / CBS 209.66 / NRRL 28638)</name>
    <name type="common">Delacroixia coronata</name>
    <dbReference type="NCBI Taxonomy" id="796925"/>
    <lineage>
        <taxon>Eukaryota</taxon>
        <taxon>Fungi</taxon>
        <taxon>Fungi incertae sedis</taxon>
        <taxon>Zoopagomycota</taxon>
        <taxon>Entomophthoromycotina</taxon>
        <taxon>Entomophthoromycetes</taxon>
        <taxon>Entomophthorales</taxon>
        <taxon>Ancylistaceae</taxon>
        <taxon>Conidiobolus</taxon>
    </lineage>
</organism>
<evidence type="ECO:0000259" key="15">
    <source>
        <dbReference type="PROSITE" id="PS50011"/>
    </source>
</evidence>
<feature type="region of interest" description="Disordered" evidence="14">
    <location>
        <begin position="1"/>
        <end position="236"/>
    </location>
</feature>
<dbReference type="CDD" id="cd14210">
    <property type="entry name" value="PKc_DYRK"/>
    <property type="match status" value="1"/>
</dbReference>
<dbReference type="OMA" id="HYTRETI"/>
<dbReference type="InterPro" id="IPR000719">
    <property type="entry name" value="Prot_kinase_dom"/>
</dbReference>
<keyword evidence="8 13" id="KW-0067">ATP-binding</keyword>
<dbReference type="Gene3D" id="3.30.200.20">
    <property type="entry name" value="Phosphorylase Kinase, domain 1"/>
    <property type="match status" value="1"/>
</dbReference>
<dbReference type="InterPro" id="IPR050494">
    <property type="entry name" value="Ser_Thr_dual-spec_kinase"/>
</dbReference>
<dbReference type="InterPro" id="IPR008271">
    <property type="entry name" value="Ser/Thr_kinase_AS"/>
</dbReference>
<accession>A0A137PIJ6</accession>
<evidence type="ECO:0000256" key="14">
    <source>
        <dbReference type="SAM" id="MobiDB-lite"/>
    </source>
</evidence>
<feature type="compositionally biased region" description="Polar residues" evidence="14">
    <location>
        <begin position="99"/>
        <end position="138"/>
    </location>
</feature>
<dbReference type="EC" id="2.7.12.1" evidence="3"/>
<dbReference type="PANTHER" id="PTHR24058">
    <property type="entry name" value="DUAL SPECIFICITY PROTEIN KINASE"/>
    <property type="match status" value="1"/>
</dbReference>
<feature type="region of interest" description="Disordered" evidence="14">
    <location>
        <begin position="306"/>
        <end position="335"/>
    </location>
</feature>
<evidence type="ECO:0000256" key="9">
    <source>
        <dbReference type="ARBA" id="ARBA00023242"/>
    </source>
</evidence>
<feature type="compositionally biased region" description="Low complexity" evidence="14">
    <location>
        <begin position="85"/>
        <end position="98"/>
    </location>
</feature>
<feature type="compositionally biased region" description="Polar residues" evidence="14">
    <location>
        <begin position="54"/>
        <end position="82"/>
    </location>
</feature>
<dbReference type="GO" id="GO:0004674">
    <property type="term" value="F:protein serine/threonine kinase activity"/>
    <property type="evidence" value="ECO:0007669"/>
    <property type="project" value="UniProtKB-KW"/>
</dbReference>
<evidence type="ECO:0000256" key="3">
    <source>
        <dbReference type="ARBA" id="ARBA00013203"/>
    </source>
</evidence>
<evidence type="ECO:0000313" key="17">
    <source>
        <dbReference type="Proteomes" id="UP000070444"/>
    </source>
</evidence>
<feature type="compositionally biased region" description="Polar residues" evidence="14">
    <location>
        <begin position="1"/>
        <end position="25"/>
    </location>
</feature>
<evidence type="ECO:0000256" key="4">
    <source>
        <dbReference type="ARBA" id="ARBA00022527"/>
    </source>
</evidence>
<keyword evidence="17" id="KW-1185">Reference proteome</keyword>
<dbReference type="OrthoDB" id="9332038at2759"/>
<dbReference type="FunFam" id="1.10.510.10:FF:000624">
    <property type="entry name" value="Mitogen-activated protein kinase"/>
    <property type="match status" value="1"/>
</dbReference>